<gene>
    <name evidence="3" type="ORF">CTheo_7716</name>
</gene>
<evidence type="ECO:0000313" key="4">
    <source>
        <dbReference type="Proteomes" id="UP000383932"/>
    </source>
</evidence>
<dbReference type="InterPro" id="IPR018712">
    <property type="entry name" value="Tle1-like_cat"/>
</dbReference>
<dbReference type="Proteomes" id="UP000383932">
    <property type="component" value="Unassembled WGS sequence"/>
</dbReference>
<accession>A0A5N5QB24</accession>
<dbReference type="PANTHER" id="PTHR33840:SF1">
    <property type="entry name" value="TLE1 PHOSPHOLIPASE DOMAIN-CONTAINING PROTEIN"/>
    <property type="match status" value="1"/>
</dbReference>
<sequence length="535" mass="59202">MNKHHSIPALYPGESTIKDILVFCDGSGKDGSVKEENCTNVGRLYKLFKSKDRPGSAGLSAFGSLTSRPREIIYIPGVGSGPITNPANLLARLFGTTIVQTILDAYSHIAKHYEEGDDIYLFGYSRGAFAVRKVASLIHRVGIIRNTNQLLKLWDQYERPVPWDPVTSQPTSIPIKALVVWDTVGAIHSPPNLSAMNTRILGMPKKELPPNVQHAFHVVAFHENRRLFRVTLFELQSADHPCRLKEVWFPGAHSDVGGGGSKEVGLPDVSLAWVIGELQAICTLAIPHEKLQYPLELKKLAPSDAYHESPPWKRLVDKCEPRLRLFTPSSLVHETVLYLRNAILFALDPRPQPTPHVLTIKDLDSIGWDIKACIVARNAFETLKQVNACAQEKLKEQAASYRSRFSSLYMPRTRKSTGVSQVEGDNEHLPRSRRTSTASQGFHEAPTPLPPNAPLGNARLRAESHAVPRSRHTPPGEPVPRRTPSVTSQSARSDVFSGGVVAFREPTSKGMYSPKLDPLYMRLGGSRRVAAMKSV</sequence>
<name>A0A5N5QB24_9AGAM</name>
<dbReference type="Pfam" id="PF09994">
    <property type="entry name" value="T6SS_Tle1-like_cat"/>
    <property type="match status" value="1"/>
</dbReference>
<proteinExistence type="predicted"/>
<organism evidence="3 4">
    <name type="scientific">Ceratobasidium theobromae</name>
    <dbReference type="NCBI Taxonomy" id="1582974"/>
    <lineage>
        <taxon>Eukaryota</taxon>
        <taxon>Fungi</taxon>
        <taxon>Dikarya</taxon>
        <taxon>Basidiomycota</taxon>
        <taxon>Agaricomycotina</taxon>
        <taxon>Agaricomycetes</taxon>
        <taxon>Cantharellales</taxon>
        <taxon>Ceratobasidiaceae</taxon>
        <taxon>Ceratobasidium</taxon>
    </lineage>
</organism>
<keyword evidence="4" id="KW-1185">Reference proteome</keyword>
<reference evidence="3 4" key="1">
    <citation type="journal article" date="2019" name="Fungal Biol. Biotechnol.">
        <title>Draft genome sequence of fastidious pathogen Ceratobasidium theobromae, which causes vascular-streak dieback in Theobroma cacao.</title>
        <authorList>
            <person name="Ali S.S."/>
            <person name="Asman A."/>
            <person name="Shao J."/>
            <person name="Firmansyah A.P."/>
            <person name="Susilo A.W."/>
            <person name="Rosmana A."/>
            <person name="McMahon P."/>
            <person name="Junaid M."/>
            <person name="Guest D."/>
            <person name="Kheng T.Y."/>
            <person name="Meinhardt L.W."/>
            <person name="Bailey B.A."/>
        </authorList>
    </citation>
    <scope>NUCLEOTIDE SEQUENCE [LARGE SCALE GENOMIC DNA]</scope>
    <source>
        <strain evidence="3 4">CT2</strain>
    </source>
</reference>
<dbReference type="AlphaFoldDB" id="A0A5N5QB24"/>
<dbReference type="EMBL" id="SSOP01000360">
    <property type="protein sequence ID" value="KAB5588839.1"/>
    <property type="molecule type" value="Genomic_DNA"/>
</dbReference>
<protein>
    <recommendedName>
        <fullName evidence="2">T6SS Phospholipase effector Tle1-like catalytic domain-containing protein</fullName>
    </recommendedName>
</protein>
<comment type="caution">
    <text evidence="3">The sequence shown here is derived from an EMBL/GenBank/DDBJ whole genome shotgun (WGS) entry which is preliminary data.</text>
</comment>
<evidence type="ECO:0000259" key="2">
    <source>
        <dbReference type="Pfam" id="PF09994"/>
    </source>
</evidence>
<dbReference type="SUPFAM" id="SSF53474">
    <property type="entry name" value="alpha/beta-Hydrolases"/>
    <property type="match status" value="1"/>
</dbReference>
<feature type="region of interest" description="Disordered" evidence="1">
    <location>
        <begin position="412"/>
        <end position="493"/>
    </location>
</feature>
<dbReference type="PANTHER" id="PTHR33840">
    <property type="match status" value="1"/>
</dbReference>
<dbReference type="OrthoDB" id="3162439at2759"/>
<evidence type="ECO:0000256" key="1">
    <source>
        <dbReference type="SAM" id="MobiDB-lite"/>
    </source>
</evidence>
<dbReference type="InterPro" id="IPR029058">
    <property type="entry name" value="AB_hydrolase_fold"/>
</dbReference>
<feature type="domain" description="T6SS Phospholipase effector Tle1-like catalytic" evidence="2">
    <location>
        <begin position="18"/>
        <end position="276"/>
    </location>
</feature>
<evidence type="ECO:0000313" key="3">
    <source>
        <dbReference type="EMBL" id="KAB5588839.1"/>
    </source>
</evidence>